<dbReference type="Gene3D" id="3.40.50.720">
    <property type="entry name" value="NAD(P)-binding Rossmann-like Domain"/>
    <property type="match status" value="1"/>
</dbReference>
<dbReference type="AlphaFoldDB" id="A0A543CP76"/>
<protein>
    <recommendedName>
        <fullName evidence="4">Short subunit dehydrogenase</fullName>
    </recommendedName>
</protein>
<feature type="region of interest" description="Disordered" evidence="1">
    <location>
        <begin position="27"/>
        <end position="50"/>
    </location>
</feature>
<proteinExistence type="predicted"/>
<evidence type="ECO:0008006" key="4">
    <source>
        <dbReference type="Google" id="ProtNLM"/>
    </source>
</evidence>
<sequence length="50" mass="4865">MASEPTTALITGGTSGIGRAVVRLSSRQGGQARPITGTVPAVDAGRASAL</sequence>
<evidence type="ECO:0000256" key="1">
    <source>
        <dbReference type="SAM" id="MobiDB-lite"/>
    </source>
</evidence>
<organism evidence="2 3">
    <name type="scientific">Actinoallomurus bryophytorum</name>
    <dbReference type="NCBI Taxonomy" id="1490222"/>
    <lineage>
        <taxon>Bacteria</taxon>
        <taxon>Bacillati</taxon>
        <taxon>Actinomycetota</taxon>
        <taxon>Actinomycetes</taxon>
        <taxon>Streptosporangiales</taxon>
        <taxon>Thermomonosporaceae</taxon>
        <taxon>Actinoallomurus</taxon>
    </lineage>
</organism>
<accession>A0A543CP76</accession>
<dbReference type="Proteomes" id="UP000316096">
    <property type="component" value="Unassembled WGS sequence"/>
</dbReference>
<keyword evidence="3" id="KW-1185">Reference proteome</keyword>
<name>A0A543CP76_9ACTN</name>
<reference evidence="2 3" key="1">
    <citation type="submission" date="2019-06" db="EMBL/GenBank/DDBJ databases">
        <title>Sequencing the genomes of 1000 actinobacteria strains.</title>
        <authorList>
            <person name="Klenk H.-P."/>
        </authorList>
    </citation>
    <scope>NUCLEOTIDE SEQUENCE [LARGE SCALE GENOMIC DNA]</scope>
    <source>
        <strain evidence="2 3">DSM 102200</strain>
    </source>
</reference>
<gene>
    <name evidence="2" type="ORF">FB559_4547</name>
</gene>
<dbReference type="EMBL" id="VFOZ01000001">
    <property type="protein sequence ID" value="TQL98899.1"/>
    <property type="molecule type" value="Genomic_DNA"/>
</dbReference>
<dbReference type="InterPro" id="IPR036291">
    <property type="entry name" value="NAD(P)-bd_dom_sf"/>
</dbReference>
<evidence type="ECO:0000313" key="2">
    <source>
        <dbReference type="EMBL" id="TQL98899.1"/>
    </source>
</evidence>
<dbReference type="SUPFAM" id="SSF51735">
    <property type="entry name" value="NAD(P)-binding Rossmann-fold domains"/>
    <property type="match status" value="1"/>
</dbReference>
<evidence type="ECO:0000313" key="3">
    <source>
        <dbReference type="Proteomes" id="UP000316096"/>
    </source>
</evidence>
<comment type="caution">
    <text evidence="2">The sequence shown here is derived from an EMBL/GenBank/DDBJ whole genome shotgun (WGS) entry which is preliminary data.</text>
</comment>
<dbReference type="RefSeq" id="WP_185792344.1">
    <property type="nucleotide sequence ID" value="NZ_VFOZ01000001.1"/>
</dbReference>